<dbReference type="InterPro" id="IPR047153">
    <property type="entry name" value="TRIM45/56/19-like"/>
</dbReference>
<keyword evidence="3" id="KW-0677">Repeat</keyword>
<dbReference type="InterPro" id="IPR017868">
    <property type="entry name" value="Filamin/ABP280_repeat-like"/>
</dbReference>
<organism evidence="8">
    <name type="scientific">Dendroctonus ponderosae</name>
    <name type="common">Mountain pine beetle</name>
    <dbReference type="NCBI Taxonomy" id="77166"/>
    <lineage>
        <taxon>Eukaryota</taxon>
        <taxon>Metazoa</taxon>
        <taxon>Ecdysozoa</taxon>
        <taxon>Arthropoda</taxon>
        <taxon>Hexapoda</taxon>
        <taxon>Insecta</taxon>
        <taxon>Pterygota</taxon>
        <taxon>Neoptera</taxon>
        <taxon>Endopterygota</taxon>
        <taxon>Coleoptera</taxon>
        <taxon>Polyphaga</taxon>
        <taxon>Cucujiformia</taxon>
        <taxon>Curculionidae</taxon>
        <taxon>Scolytinae</taxon>
        <taxon>Dendroctonus</taxon>
    </lineage>
</organism>
<feature type="non-terminal residue" evidence="8">
    <location>
        <position position="1"/>
    </location>
</feature>
<accession>N6U9I2</accession>
<reference evidence="8" key="1">
    <citation type="journal article" date="2013" name="Genome Biol.">
        <title>Draft genome of the mountain pine beetle, Dendroctonus ponderosae Hopkins, a major forest pest.</title>
        <authorList>
            <person name="Keeling C.I."/>
            <person name="Yuen M.M."/>
            <person name="Liao N.Y."/>
            <person name="Docking T.R."/>
            <person name="Chan S.K."/>
            <person name="Taylor G.A."/>
            <person name="Palmquist D.L."/>
            <person name="Jackman S.D."/>
            <person name="Nguyen A."/>
            <person name="Li M."/>
            <person name="Henderson H."/>
            <person name="Janes J.K."/>
            <person name="Zhao Y."/>
            <person name="Pandoh P."/>
            <person name="Moore R."/>
            <person name="Sperling F.A."/>
            <person name="Huber D.P."/>
            <person name="Birol I."/>
            <person name="Jones S.J."/>
            <person name="Bohlmann J."/>
        </authorList>
    </citation>
    <scope>NUCLEOTIDE SEQUENCE</scope>
</reference>
<keyword evidence="4" id="KW-0863">Zinc-finger</keyword>
<dbReference type="InterPro" id="IPR013783">
    <property type="entry name" value="Ig-like_fold"/>
</dbReference>
<dbReference type="AlphaFoldDB" id="N6U9I2"/>
<comment type="similarity">
    <text evidence="1">Belongs to the TRIM/RBCC family.</text>
</comment>
<dbReference type="SUPFAM" id="SSF57850">
    <property type="entry name" value="RING/U-box"/>
    <property type="match status" value="1"/>
</dbReference>
<evidence type="ECO:0000313" key="8">
    <source>
        <dbReference type="EMBL" id="ENN77306.1"/>
    </source>
</evidence>
<keyword evidence="5" id="KW-0862">Zinc</keyword>
<sequence>MDIDRISYIFGSFARRRQSQEVVFSSKRKSVDTSKIWHERSKSSPLNTKRSLQSPRGKPAIGSPIEEAKFRCPLCKNPYFEPRVLPCLHSFCLRCLEDLEKNNFATWNETELNDSLDCFPVGTKANNVQPRKTTFATLGDPNHASEDRPKRAMCCPTCGNLGEIPNGGVRHLTPNYSIQHQMVLATLNSKSTHLLCDLCVTDVAATSRCMDCAISFCTECEQLHLRQKSSAIHSVLSLEAAREKGITKIRKQVMCMVHPELELALFCSTCYQVICTECALLTHRAHMCESVSKVAKSHIVSLRMAANKAKALVEKSAMDTSVLSTTSKRIEADCAKIQCEVERFIEDYIRSIEEHKSNLLEQIRQLREEKMQQVVEEKLKLQKKIRDARDIAYFLDDLLSDGSDVEVLSFIKPIIEKIEGCDNLEPSPELKYSDSIQFLPEESVKDTKSSRNIYGVLTTQNISAEHCRINTKDLENLRVGKKVNVRLETKDSKEHPLERGGETVTAEIRHREAGVSRSLIVNVDDNRDGTYGVSFIPDVAAKLALIIKVNGEHIQGSPFPITVRSLKPHHGTFHCCSFCSSAGSKEATCGCEGKMPGGYKGCGHGHEGHPGRRHWSCCGNVVEHSECGRSRSNSHYQFTL</sequence>
<dbReference type="PROSITE" id="PS00518">
    <property type="entry name" value="ZF_RING_1"/>
    <property type="match status" value="1"/>
</dbReference>
<dbReference type="Pfam" id="PF00630">
    <property type="entry name" value="Filamin"/>
    <property type="match status" value="1"/>
</dbReference>
<evidence type="ECO:0000256" key="7">
    <source>
        <dbReference type="SAM" id="MobiDB-lite"/>
    </source>
</evidence>
<dbReference type="InterPro" id="IPR027370">
    <property type="entry name" value="Znf-RING_euk"/>
</dbReference>
<proteinExistence type="inferred from homology"/>
<dbReference type="GO" id="GO:0005654">
    <property type="term" value="C:nucleoplasm"/>
    <property type="evidence" value="ECO:0007669"/>
    <property type="project" value="TreeGrafter"/>
</dbReference>
<evidence type="ECO:0000256" key="5">
    <source>
        <dbReference type="ARBA" id="ARBA00022833"/>
    </source>
</evidence>
<dbReference type="PROSITE" id="PS50119">
    <property type="entry name" value="ZF_BBOX"/>
    <property type="match status" value="1"/>
</dbReference>
<dbReference type="Pfam" id="PF00643">
    <property type="entry name" value="zf-B_box"/>
    <property type="match status" value="1"/>
</dbReference>
<dbReference type="Gene3D" id="3.30.160.60">
    <property type="entry name" value="Classic Zinc Finger"/>
    <property type="match status" value="1"/>
</dbReference>
<evidence type="ECO:0000256" key="3">
    <source>
        <dbReference type="ARBA" id="ARBA00022737"/>
    </source>
</evidence>
<dbReference type="InterPro" id="IPR001298">
    <property type="entry name" value="Filamin/ABP280_rpt"/>
</dbReference>
<evidence type="ECO:0000256" key="6">
    <source>
        <dbReference type="SAM" id="Coils"/>
    </source>
</evidence>
<dbReference type="EMBL" id="KB740948">
    <property type="protein sequence ID" value="ENN77306.1"/>
    <property type="molecule type" value="Genomic_DNA"/>
</dbReference>
<dbReference type="Gene3D" id="3.30.40.10">
    <property type="entry name" value="Zinc/RING finger domain, C3HC4 (zinc finger)"/>
    <property type="match status" value="1"/>
</dbReference>
<feature type="coiled-coil region" evidence="6">
    <location>
        <begin position="349"/>
        <end position="391"/>
    </location>
</feature>
<dbReference type="InterPro" id="IPR000315">
    <property type="entry name" value="Znf_B-box"/>
</dbReference>
<dbReference type="InterPro" id="IPR017907">
    <property type="entry name" value="Znf_RING_CS"/>
</dbReference>
<dbReference type="Gene3D" id="4.10.830.40">
    <property type="match status" value="1"/>
</dbReference>
<dbReference type="OrthoDB" id="264520at2759"/>
<feature type="compositionally biased region" description="Polar residues" evidence="7">
    <location>
        <begin position="43"/>
        <end position="54"/>
    </location>
</feature>
<dbReference type="SUPFAM" id="SSF57845">
    <property type="entry name" value="B-box zinc-binding domain"/>
    <property type="match status" value="1"/>
</dbReference>
<dbReference type="SMART" id="SM00557">
    <property type="entry name" value="IG_FLMN"/>
    <property type="match status" value="1"/>
</dbReference>
<dbReference type="OMA" id="TRCPLCM"/>
<dbReference type="InterPro" id="IPR013083">
    <property type="entry name" value="Znf_RING/FYVE/PHD"/>
</dbReference>
<dbReference type="Gene3D" id="2.60.40.10">
    <property type="entry name" value="Immunoglobulins"/>
    <property type="match status" value="1"/>
</dbReference>
<dbReference type="InterPro" id="IPR001841">
    <property type="entry name" value="Znf_RING"/>
</dbReference>
<keyword evidence="2" id="KW-0479">Metal-binding</keyword>
<dbReference type="HOGENOM" id="CLU_013137_14_8_1"/>
<name>N6U9I2_DENPD</name>
<evidence type="ECO:0000256" key="4">
    <source>
        <dbReference type="ARBA" id="ARBA00022771"/>
    </source>
</evidence>
<dbReference type="PROSITE" id="PS50194">
    <property type="entry name" value="FILAMIN_REPEAT"/>
    <property type="match status" value="1"/>
</dbReference>
<dbReference type="PROSITE" id="PS50089">
    <property type="entry name" value="ZF_RING_2"/>
    <property type="match status" value="1"/>
</dbReference>
<gene>
    <name evidence="8" type="ORF">YQE_06132</name>
</gene>
<dbReference type="SUPFAM" id="SSF81296">
    <property type="entry name" value="E set domains"/>
    <property type="match status" value="1"/>
</dbReference>
<dbReference type="GO" id="GO:0061630">
    <property type="term" value="F:ubiquitin protein ligase activity"/>
    <property type="evidence" value="ECO:0007669"/>
    <property type="project" value="TreeGrafter"/>
</dbReference>
<dbReference type="InterPro" id="IPR014756">
    <property type="entry name" value="Ig_E-set"/>
</dbReference>
<dbReference type="GO" id="GO:0008270">
    <property type="term" value="F:zinc ion binding"/>
    <property type="evidence" value="ECO:0007669"/>
    <property type="project" value="UniProtKB-KW"/>
</dbReference>
<evidence type="ECO:0000256" key="2">
    <source>
        <dbReference type="ARBA" id="ARBA00022723"/>
    </source>
</evidence>
<protein>
    <submittedName>
        <fullName evidence="8">Uncharacterized protein</fullName>
    </submittedName>
</protein>
<dbReference type="SMART" id="SM00184">
    <property type="entry name" value="RING"/>
    <property type="match status" value="1"/>
</dbReference>
<dbReference type="PANTHER" id="PTHR25462">
    <property type="entry name" value="BONUS, ISOFORM C-RELATED"/>
    <property type="match status" value="1"/>
</dbReference>
<dbReference type="Pfam" id="PF13445">
    <property type="entry name" value="zf-RING_UBOX"/>
    <property type="match status" value="1"/>
</dbReference>
<dbReference type="PANTHER" id="PTHR25462:SF291">
    <property type="entry name" value="E3 UBIQUITIN-PROTEIN LIGASE TRIM45"/>
    <property type="match status" value="1"/>
</dbReference>
<keyword evidence="6" id="KW-0175">Coiled coil</keyword>
<evidence type="ECO:0000256" key="1">
    <source>
        <dbReference type="ARBA" id="ARBA00008518"/>
    </source>
</evidence>
<feature type="region of interest" description="Disordered" evidence="7">
    <location>
        <begin position="35"/>
        <end position="62"/>
    </location>
</feature>